<organism evidence="4 5">
    <name type="scientific">Brevibacterium daeguense</name>
    <dbReference type="NCBI Taxonomy" id="909936"/>
    <lineage>
        <taxon>Bacteria</taxon>
        <taxon>Bacillati</taxon>
        <taxon>Actinomycetota</taxon>
        <taxon>Actinomycetes</taxon>
        <taxon>Micrococcales</taxon>
        <taxon>Brevibacteriaceae</taxon>
        <taxon>Brevibacterium</taxon>
    </lineage>
</organism>
<evidence type="ECO:0000256" key="2">
    <source>
        <dbReference type="ARBA" id="ARBA00023239"/>
    </source>
</evidence>
<dbReference type="Gene3D" id="1.10.12.10">
    <property type="entry name" value="Lyase 2-enoyl-coa Hydratase, Chain A, domain 2"/>
    <property type="match status" value="1"/>
</dbReference>
<dbReference type="PANTHER" id="PTHR11941">
    <property type="entry name" value="ENOYL-COA HYDRATASE-RELATED"/>
    <property type="match status" value="1"/>
</dbReference>
<evidence type="ECO:0000256" key="1">
    <source>
        <dbReference type="ARBA" id="ARBA00005254"/>
    </source>
</evidence>
<comment type="caution">
    <text evidence="4">The sequence shown here is derived from an EMBL/GenBank/DDBJ whole genome shotgun (WGS) entry which is preliminary data.</text>
</comment>
<accession>A0ABP8EK66</accession>
<dbReference type="CDD" id="cd06558">
    <property type="entry name" value="crotonase-like"/>
    <property type="match status" value="1"/>
</dbReference>
<dbReference type="InterPro" id="IPR001753">
    <property type="entry name" value="Enoyl-CoA_hydra/iso"/>
</dbReference>
<dbReference type="Gene3D" id="3.90.226.10">
    <property type="entry name" value="2-enoyl-CoA Hydratase, Chain A, domain 1"/>
    <property type="match status" value="1"/>
</dbReference>
<dbReference type="InterPro" id="IPR018376">
    <property type="entry name" value="Enoyl-CoA_hyd/isom_CS"/>
</dbReference>
<evidence type="ECO:0000313" key="5">
    <source>
        <dbReference type="Proteomes" id="UP001501586"/>
    </source>
</evidence>
<evidence type="ECO:0000256" key="3">
    <source>
        <dbReference type="RuleBase" id="RU003707"/>
    </source>
</evidence>
<keyword evidence="2" id="KW-0456">Lyase</keyword>
<name>A0ABP8EK66_9MICO</name>
<gene>
    <name evidence="4" type="ORF">GCM10022261_18890</name>
</gene>
<dbReference type="EMBL" id="BAABAZ010000006">
    <property type="protein sequence ID" value="GAA4284358.1"/>
    <property type="molecule type" value="Genomic_DNA"/>
</dbReference>
<proteinExistence type="inferred from homology"/>
<dbReference type="InterPro" id="IPR014748">
    <property type="entry name" value="Enoyl-CoA_hydra_C"/>
</dbReference>
<dbReference type="PANTHER" id="PTHR11941:SF133">
    <property type="entry name" value="1,2-EPOXYPHENYLACETYL-COA ISOMERASE"/>
    <property type="match status" value="1"/>
</dbReference>
<dbReference type="SUPFAM" id="SSF52096">
    <property type="entry name" value="ClpP/crotonase"/>
    <property type="match status" value="1"/>
</dbReference>
<dbReference type="RefSeq" id="WP_236866143.1">
    <property type="nucleotide sequence ID" value="NZ_BAABAZ010000006.1"/>
</dbReference>
<reference evidence="5" key="1">
    <citation type="journal article" date="2019" name="Int. J. Syst. Evol. Microbiol.">
        <title>The Global Catalogue of Microorganisms (GCM) 10K type strain sequencing project: providing services to taxonomists for standard genome sequencing and annotation.</title>
        <authorList>
            <consortium name="The Broad Institute Genomics Platform"/>
            <consortium name="The Broad Institute Genome Sequencing Center for Infectious Disease"/>
            <person name="Wu L."/>
            <person name="Ma J."/>
        </authorList>
    </citation>
    <scope>NUCLEOTIDE SEQUENCE [LARGE SCALE GENOMIC DNA]</scope>
    <source>
        <strain evidence="5">JCM 17458</strain>
    </source>
</reference>
<evidence type="ECO:0000313" key="4">
    <source>
        <dbReference type="EMBL" id="GAA4284358.1"/>
    </source>
</evidence>
<dbReference type="Proteomes" id="UP001501586">
    <property type="component" value="Unassembled WGS sequence"/>
</dbReference>
<protein>
    <submittedName>
        <fullName evidence="4">Crotonase/enoyl-CoA hydratase family protein</fullName>
    </submittedName>
</protein>
<dbReference type="InterPro" id="IPR029045">
    <property type="entry name" value="ClpP/crotonase-like_dom_sf"/>
</dbReference>
<keyword evidence="5" id="KW-1185">Reference proteome</keyword>
<comment type="similarity">
    <text evidence="1 3">Belongs to the enoyl-CoA hydratase/isomerase family.</text>
</comment>
<sequence length="263" mass="28249">MASLGSEVDYLVEDGVAVLTLNRPDRRNAFNRAMLAGWAAAIDTAAADPEVKVLVITGAGKGFCAGVDLEEFGGVTETLQRRAYLADDVHAVGRALEHFEKPYIAAINGDAIGAGMDMALMADIRLIADTARLSQGYVRVGLVPGDGGAHMLPRMVGEQRALELMWTGRFIDGTEATELGITMASHPAEELMPAVMELARQLASGPPVAIRTIKRLTRIARTQTLTDHLVHAAAEQAVIQSTEDSREAVTAFKEKRTPQFQGR</sequence>
<dbReference type="PROSITE" id="PS00166">
    <property type="entry name" value="ENOYL_COA_HYDRATASE"/>
    <property type="match status" value="1"/>
</dbReference>
<dbReference type="Pfam" id="PF00378">
    <property type="entry name" value="ECH_1"/>
    <property type="match status" value="1"/>
</dbReference>